<accession>A0A6N8DKM9</accession>
<organism evidence="1 2">
    <name type="scientific">Rhodoblastus acidophilus</name>
    <name type="common">Rhodopseudomonas acidophila</name>
    <dbReference type="NCBI Taxonomy" id="1074"/>
    <lineage>
        <taxon>Bacteria</taxon>
        <taxon>Pseudomonadati</taxon>
        <taxon>Pseudomonadota</taxon>
        <taxon>Alphaproteobacteria</taxon>
        <taxon>Hyphomicrobiales</taxon>
        <taxon>Rhodoblastaceae</taxon>
        <taxon>Rhodoblastus</taxon>
    </lineage>
</organism>
<dbReference type="AlphaFoldDB" id="A0A6N8DKM9"/>
<dbReference type="RefSeq" id="WP_155444733.1">
    <property type="nucleotide sequence ID" value="NZ_JAOQNR010000002.1"/>
</dbReference>
<dbReference type="Pfam" id="PF09650">
    <property type="entry name" value="PHA_gran_rgn"/>
    <property type="match status" value="1"/>
</dbReference>
<reference evidence="1 2" key="1">
    <citation type="submission" date="2019-11" db="EMBL/GenBank/DDBJ databases">
        <title>Whole-genome sequence of a Rhodoblastus acidophilus DSM 142.</title>
        <authorList>
            <person name="Kyndt J.A."/>
            <person name="Meyer T.E."/>
        </authorList>
    </citation>
    <scope>NUCLEOTIDE SEQUENCE [LARGE SCALE GENOMIC DNA]</scope>
    <source>
        <strain evidence="1 2">DSM 142</strain>
    </source>
</reference>
<comment type="caution">
    <text evidence="1">The sequence shown here is derived from an EMBL/GenBank/DDBJ whole genome shotgun (WGS) entry which is preliminary data.</text>
</comment>
<dbReference type="OrthoDB" id="8853368at2"/>
<proteinExistence type="predicted"/>
<gene>
    <name evidence="1" type="ORF">GJ654_03595</name>
</gene>
<dbReference type="InterPro" id="IPR013433">
    <property type="entry name" value="PHA_gran_rgn"/>
</dbReference>
<dbReference type="EMBL" id="WNKS01000002">
    <property type="protein sequence ID" value="MTV30075.1"/>
    <property type="molecule type" value="Genomic_DNA"/>
</dbReference>
<evidence type="ECO:0000313" key="1">
    <source>
        <dbReference type="EMBL" id="MTV30075.1"/>
    </source>
</evidence>
<evidence type="ECO:0000313" key="2">
    <source>
        <dbReference type="Proteomes" id="UP000439113"/>
    </source>
</evidence>
<protein>
    <submittedName>
        <fullName evidence="1">Polyhydroxyalkanoic acid synthase</fullName>
    </submittedName>
</protein>
<dbReference type="Proteomes" id="UP000439113">
    <property type="component" value="Unassembled WGS sequence"/>
</dbReference>
<sequence>MGKTISVDVPHKLGAAEAERRVRNGFGAVQDKLGDKLSAVDIVWGQGRADLTVTAMGQTLRGGLEFLPELVRVTIDLPWLLAAIGETITNKIAKKTEEVLRLPPPKI</sequence>
<name>A0A6N8DKM9_RHOAC</name>